<accession>A0ABU9B0N5</accession>
<evidence type="ECO:0000256" key="1">
    <source>
        <dbReference type="ARBA" id="ARBA00022729"/>
    </source>
</evidence>
<gene>
    <name evidence="4" type="ORF">WKV53_23880</name>
</gene>
<keyword evidence="5" id="KW-1185">Reference proteome</keyword>
<reference evidence="4 5" key="1">
    <citation type="submission" date="2024-04" db="EMBL/GenBank/DDBJ databases">
        <title>Luteolibacter sp. isolated from soil.</title>
        <authorList>
            <person name="An J."/>
        </authorList>
    </citation>
    <scope>NUCLEOTIDE SEQUENCE [LARGE SCALE GENOMIC DNA]</scope>
    <source>
        <strain evidence="4 5">Y139</strain>
    </source>
</reference>
<organism evidence="4 5">
    <name type="scientific">Luteolibacter soli</name>
    <dbReference type="NCBI Taxonomy" id="3135280"/>
    <lineage>
        <taxon>Bacteria</taxon>
        <taxon>Pseudomonadati</taxon>
        <taxon>Verrucomicrobiota</taxon>
        <taxon>Verrucomicrobiia</taxon>
        <taxon>Verrucomicrobiales</taxon>
        <taxon>Verrucomicrobiaceae</taxon>
        <taxon>Luteolibacter</taxon>
    </lineage>
</organism>
<dbReference type="Proteomes" id="UP001371305">
    <property type="component" value="Unassembled WGS sequence"/>
</dbReference>
<comment type="caution">
    <text evidence="4">The sequence shown here is derived from an EMBL/GenBank/DDBJ whole genome shotgun (WGS) entry which is preliminary data.</text>
</comment>
<dbReference type="RefSeq" id="WP_341407342.1">
    <property type="nucleotide sequence ID" value="NZ_JBBUKT010000012.1"/>
</dbReference>
<evidence type="ECO:0000313" key="5">
    <source>
        <dbReference type="Proteomes" id="UP001371305"/>
    </source>
</evidence>
<feature type="region of interest" description="Disordered" evidence="2">
    <location>
        <begin position="693"/>
        <end position="714"/>
    </location>
</feature>
<dbReference type="InterPro" id="IPR013425">
    <property type="entry name" value="Autotrns_rpt"/>
</dbReference>
<feature type="chain" id="PRO_5046198643" evidence="3">
    <location>
        <begin position="29"/>
        <end position="1548"/>
    </location>
</feature>
<dbReference type="NCBIfam" id="TIGR02601">
    <property type="entry name" value="autotrns_rpt"/>
    <property type="match status" value="1"/>
</dbReference>
<dbReference type="Pfam" id="PF12951">
    <property type="entry name" value="PATR"/>
    <property type="match status" value="1"/>
</dbReference>
<feature type="signal peptide" evidence="3">
    <location>
        <begin position="1"/>
        <end position="28"/>
    </location>
</feature>
<proteinExistence type="predicted"/>
<feature type="region of interest" description="Disordered" evidence="2">
    <location>
        <begin position="602"/>
        <end position="632"/>
    </location>
</feature>
<dbReference type="EMBL" id="JBBUKT010000012">
    <property type="protein sequence ID" value="MEK7953576.1"/>
    <property type="molecule type" value="Genomic_DNA"/>
</dbReference>
<evidence type="ECO:0000313" key="4">
    <source>
        <dbReference type="EMBL" id="MEK7953576.1"/>
    </source>
</evidence>
<keyword evidence="1 3" id="KW-0732">Signal</keyword>
<sequence>MKPTRTNPFLAGLVAPVVVALTLTVAHAANFTWDPGNTTNAATIDPGNGNWNTTAGNVVWNNAGTNVIWAAANTAVFGGADGTYAVTLDAALSTVNVNFNNSGYTISAAAPTILTATINNSTGGVATAANTGIWVAAGKTATLGNNVTVNLSATGFGSRVGLDNGAVLNVAAGAKIDKSAGANRDTVFAGVTGGTANINVAGTITRSVASDTAGIVIGNAGGEVIANVNSGGILSTTSTGATNTNGSISLGNVSGATGTLNIGSGATVTSSNANTTDAQSGVKIGTVSGGIGTVNLNGGTLTTLKVFKGAGTGTFNFNGGSLKPTVATTAFMTGLTAANVKAGGAIIDTNSFDLTIGQPLLHDSGLGSTADGGLTKNSAGILTLSGVNTYTGSTTLNAGSLVLADNAGLKFVVGNSTSNKLQGTGAVTLDGDFTIDISGVTSPNPSGYTLVSGVTPTYTTNFTVTGWTEVTPGEWRGSGWKFTTANSKLVSLDSDADGMEDSWELQIVNANPSDGITTIAQVLPGSDYDGDQATNLMEYTYGTSPTNPNEWPDTDFDGLNDGWEDATFGDHDGIIEPSDLTTATALDNDGDGLDDLWEDQYYGNNNGLVEPSDLTVQNDKNADPDGDHNTNAQEAVAHTNPNDNTSWPDTDFDGLNDGWEIFTFGNLTRATSSDNDGDYLSDAYEDTFFGNNNGTIEPSDLTPANAGGDPDGDGAFNYQESLSFTDPHNAADFPDLDGDGLGDGHYLRAGDVNSATTTSFIDGINWDNEAATVAGQKYVVAVSGLRTRDTVADFTFPGDRLLVATGGQLAWKNNGTLTISNLVLSGGLVNQAVTPNGTTVNLNGAISVRNTGSTLSGNNGPMIVNAPISGSGILNITGGNNVTLTATNSFTGRYAVTGKLVVGNGTTGSVNIKPVHGDTTTPIGIGGTGTVTLNGPFNIDTSLTGTTLNETWSILEPGTLTESYGANFTIPGFTADAGVAGSRLWTKTAGSVWYQFSESTGLFRVTDPDTDLDGMADSWEQQIINANPSDGITNINEVLPGSDYDGDQVTNLMEFTYGSNPVNPSSWPDTDFDGLNDGWEDMTFGDHDGIIEPSDLTTATAFDTDGDGWDDLTFEDATFGDNDGIVEPSDLVQAPFTDFDGDGASNKQELVVDSTDMKSSGSFIDNNGDGFADGARLTAGDGNGATTSFNGNVGHWSDGFGPLAGMNYYVAVDSFRTPDSTPANTTITFPGNRLVVATGGRVNFKSTGAHTVAFNKLMLDGGNLNQAGGNALITVAGNVTIRSASTYTGSNGPLTLSGPISGSGGLTASGGTLSFASNSTWTGNLTANGPFTLTDTGSMKFVPTTNGTTNSITGTGAVTLNGTLNIDLSGASTTIGHSWALVANSGTKTYGATFNVAGFTSSGGAAGTRSWSLGNYRFDEITGTLNVAQPGFGGWISGFGLAVADQDPTDDPDHDGISNLVEYAVDGLNPAAANGSVGSMSGLTVTFAKRALAVSNGDVSYAIEESSDVGGADAWSVIAPTVNSGSAISYTFPGPLVRDFVRLRVTQP</sequence>
<evidence type="ECO:0000256" key="3">
    <source>
        <dbReference type="SAM" id="SignalP"/>
    </source>
</evidence>
<protein>
    <submittedName>
        <fullName evidence="4">Autotransporter-associated beta strand repeat-containing protein</fullName>
    </submittedName>
</protein>
<evidence type="ECO:0000256" key="2">
    <source>
        <dbReference type="SAM" id="MobiDB-lite"/>
    </source>
</evidence>
<name>A0ABU9B0N5_9BACT</name>